<comment type="caution">
    <text evidence="3">The sequence shown here is derived from an EMBL/GenBank/DDBJ whole genome shotgun (WGS) entry which is preliminary data.</text>
</comment>
<dbReference type="SUPFAM" id="SSF53850">
    <property type="entry name" value="Periplasmic binding protein-like II"/>
    <property type="match status" value="1"/>
</dbReference>
<evidence type="ECO:0000313" key="4">
    <source>
        <dbReference type="Proteomes" id="UP001595952"/>
    </source>
</evidence>
<proteinExistence type="predicted"/>
<protein>
    <submittedName>
        <fullName evidence="3">ABC transporter substrate-binding protein</fullName>
    </submittedName>
</protein>
<keyword evidence="1 2" id="KW-0732">Signal</keyword>
<gene>
    <name evidence="3" type="ORF">ACFO0D_18910</name>
</gene>
<reference evidence="4" key="1">
    <citation type="journal article" date="2019" name="Int. J. Syst. Evol. Microbiol.">
        <title>The Global Catalogue of Microorganisms (GCM) 10K type strain sequencing project: providing services to taxonomists for standard genome sequencing and annotation.</title>
        <authorList>
            <consortium name="The Broad Institute Genomics Platform"/>
            <consortium name="The Broad Institute Genome Sequencing Center for Infectious Disease"/>
            <person name="Wu L."/>
            <person name="Ma J."/>
        </authorList>
    </citation>
    <scope>NUCLEOTIDE SEQUENCE [LARGE SCALE GENOMIC DNA]</scope>
    <source>
        <strain evidence="4">CCUG 55995</strain>
    </source>
</reference>
<accession>A0ABV9IFD5</accession>
<dbReference type="Pfam" id="PF13343">
    <property type="entry name" value="SBP_bac_6"/>
    <property type="match status" value="1"/>
</dbReference>
<dbReference type="Proteomes" id="UP001595952">
    <property type="component" value="Unassembled WGS sequence"/>
</dbReference>
<dbReference type="PANTHER" id="PTHR30006:SF2">
    <property type="entry name" value="ABC TRANSPORTER SUBSTRATE-BINDING PROTEIN"/>
    <property type="match status" value="1"/>
</dbReference>
<feature type="chain" id="PRO_5046910461" evidence="2">
    <location>
        <begin position="24"/>
        <end position="366"/>
    </location>
</feature>
<dbReference type="PANTHER" id="PTHR30006">
    <property type="entry name" value="THIAMINE-BINDING PERIPLASMIC PROTEIN-RELATED"/>
    <property type="match status" value="1"/>
</dbReference>
<dbReference type="RefSeq" id="WP_380063389.1">
    <property type="nucleotide sequence ID" value="NZ_JBHSEI010000016.1"/>
</dbReference>
<evidence type="ECO:0000256" key="1">
    <source>
        <dbReference type="ARBA" id="ARBA00022729"/>
    </source>
</evidence>
<dbReference type="Gene3D" id="3.40.190.10">
    <property type="entry name" value="Periplasmic binding protein-like II"/>
    <property type="match status" value="2"/>
</dbReference>
<sequence>MIRPHTLIHLTSTLLLSSTLALAQSAAPTNPLERDSDGLTIPELYQAALKEGGTLQVLAGGDELNQQDGTVQAFKAAFPGLNIKITVDLSKYHEGRIDQQLASKNVYTDVAMLQTLHDFDRWKSEGALLPYKPVGWNHVAPKFKDPDGAYTGMLIFSFSNISNVAATPADQAPLDAIDYLDPKWKGKIVLVYPNDDDAVLYQFYKIIQKHGWTYMDRLLAQNVRWVRGSATPIAPLLQEPGTVTFTAAFPLVPQPNLPLRFNVPRTDSFLSWAQTAAIFKDAKHPATAKLFLSFLLSKEFQAYAPFWPIRDDVPTPQGWKPLAEYNTDHSDFQAFMRDRATVERFRLQIERYIGPAQGPSPLIDGR</sequence>
<evidence type="ECO:0000256" key="2">
    <source>
        <dbReference type="SAM" id="SignalP"/>
    </source>
</evidence>
<evidence type="ECO:0000313" key="3">
    <source>
        <dbReference type="EMBL" id="MFC4640405.1"/>
    </source>
</evidence>
<name>A0ABV9IFD5_9DEIO</name>
<dbReference type="EMBL" id="JBHSEI010000016">
    <property type="protein sequence ID" value="MFC4640405.1"/>
    <property type="molecule type" value="Genomic_DNA"/>
</dbReference>
<organism evidence="3 4">
    <name type="scientific">Deinococcus hohokamensis</name>
    <dbReference type="NCBI Taxonomy" id="309883"/>
    <lineage>
        <taxon>Bacteria</taxon>
        <taxon>Thermotogati</taxon>
        <taxon>Deinococcota</taxon>
        <taxon>Deinococci</taxon>
        <taxon>Deinococcales</taxon>
        <taxon>Deinococcaceae</taxon>
        <taxon>Deinococcus</taxon>
    </lineage>
</organism>
<feature type="signal peptide" evidence="2">
    <location>
        <begin position="1"/>
        <end position="23"/>
    </location>
</feature>
<keyword evidence="4" id="KW-1185">Reference proteome</keyword>